<dbReference type="Pfam" id="PF00490">
    <property type="entry name" value="ALAD"/>
    <property type="match status" value="1"/>
</dbReference>
<dbReference type="Proteomes" id="UP001359781">
    <property type="component" value="Unassembled WGS sequence"/>
</dbReference>
<name>A0ABU8NWU5_9CORY</name>
<comment type="caution">
    <text evidence="11">The sequence shown here is derived from an EMBL/GenBank/DDBJ whole genome shotgun (WGS) entry which is preliminary data.</text>
</comment>
<comment type="subunit">
    <text evidence="3">Homooctamer.</text>
</comment>
<dbReference type="SUPFAM" id="SSF51569">
    <property type="entry name" value="Aldolase"/>
    <property type="match status" value="1"/>
</dbReference>
<keyword evidence="6" id="KW-0350">Heme biosynthesis</keyword>
<evidence type="ECO:0000256" key="4">
    <source>
        <dbReference type="ARBA" id="ARBA00012053"/>
    </source>
</evidence>
<evidence type="ECO:0000256" key="10">
    <source>
        <dbReference type="ARBA" id="ARBA00047651"/>
    </source>
</evidence>
<keyword evidence="8" id="KW-0627">Porphyrin biosynthesis</keyword>
<dbReference type="InterPro" id="IPR001731">
    <property type="entry name" value="ALAD"/>
</dbReference>
<comment type="pathway">
    <text evidence="1">Porphyrin-containing compound metabolism; protoporphyrin-IX biosynthesis; coproporphyrinogen-III from 5-aminolevulinate: step 1/4.</text>
</comment>
<organism evidence="11 12">
    <name type="scientific">Corynebacterium mastitidis</name>
    <dbReference type="NCBI Taxonomy" id="161890"/>
    <lineage>
        <taxon>Bacteria</taxon>
        <taxon>Bacillati</taxon>
        <taxon>Actinomycetota</taxon>
        <taxon>Actinomycetes</taxon>
        <taxon>Mycobacteriales</taxon>
        <taxon>Corynebacteriaceae</taxon>
        <taxon>Corynebacterium</taxon>
    </lineage>
</organism>
<evidence type="ECO:0000256" key="1">
    <source>
        <dbReference type="ARBA" id="ARBA00004694"/>
    </source>
</evidence>
<evidence type="ECO:0000256" key="9">
    <source>
        <dbReference type="ARBA" id="ARBA00032837"/>
    </source>
</evidence>
<comment type="catalytic activity">
    <reaction evidence="10">
        <text>2 5-aminolevulinate = porphobilinogen + 2 H2O + H(+)</text>
        <dbReference type="Rhea" id="RHEA:24064"/>
        <dbReference type="ChEBI" id="CHEBI:15377"/>
        <dbReference type="ChEBI" id="CHEBI:15378"/>
        <dbReference type="ChEBI" id="CHEBI:58126"/>
        <dbReference type="ChEBI" id="CHEBI:356416"/>
        <dbReference type="EC" id="4.2.1.24"/>
    </reaction>
</comment>
<dbReference type="RefSeq" id="WP_337889366.1">
    <property type="nucleotide sequence ID" value="NZ_JBAHVI010000001.1"/>
</dbReference>
<evidence type="ECO:0000256" key="6">
    <source>
        <dbReference type="ARBA" id="ARBA00023133"/>
    </source>
</evidence>
<keyword evidence="12" id="KW-1185">Reference proteome</keyword>
<evidence type="ECO:0000256" key="2">
    <source>
        <dbReference type="ARBA" id="ARBA00008055"/>
    </source>
</evidence>
<evidence type="ECO:0000313" key="11">
    <source>
        <dbReference type="EMBL" id="MEJ4099488.1"/>
    </source>
</evidence>
<reference evidence="11 12" key="1">
    <citation type="submission" date="2024-02" db="EMBL/GenBank/DDBJ databases">
        <title>Whole genome sequencing and characterization of Corynebacterium isolated from the ocular surface of dry eye disease sufferers.</title>
        <authorList>
            <person name="Naqvi M."/>
        </authorList>
    </citation>
    <scope>NUCLEOTIDE SEQUENCE [LARGE SCALE GENOMIC DNA]</scope>
    <source>
        <strain evidence="11 12">PCRF</strain>
    </source>
</reference>
<comment type="similarity">
    <text evidence="2">Belongs to the ALAD family.</text>
</comment>
<dbReference type="InterPro" id="IPR013785">
    <property type="entry name" value="Aldolase_TIM"/>
</dbReference>
<gene>
    <name evidence="11" type="ORF">V5S96_03805</name>
</gene>
<evidence type="ECO:0000256" key="5">
    <source>
        <dbReference type="ARBA" id="ARBA00020771"/>
    </source>
</evidence>
<evidence type="ECO:0000256" key="3">
    <source>
        <dbReference type="ARBA" id="ARBA00011823"/>
    </source>
</evidence>
<keyword evidence="7" id="KW-0456">Lyase</keyword>
<accession>A0ABU8NWU5</accession>
<protein>
    <recommendedName>
        <fullName evidence="5">Delta-aminolevulinic acid dehydratase</fullName>
        <ecNumber evidence="4">4.2.1.24</ecNumber>
    </recommendedName>
    <alternativeName>
        <fullName evidence="9">Porphobilinogen synthase</fullName>
    </alternativeName>
</protein>
<dbReference type="EMBL" id="JBAHVJ010000003">
    <property type="protein sequence ID" value="MEJ4099488.1"/>
    <property type="molecule type" value="Genomic_DNA"/>
</dbReference>
<evidence type="ECO:0000256" key="7">
    <source>
        <dbReference type="ARBA" id="ARBA00023239"/>
    </source>
</evidence>
<evidence type="ECO:0000313" key="12">
    <source>
        <dbReference type="Proteomes" id="UP001359781"/>
    </source>
</evidence>
<dbReference type="Gene3D" id="3.20.20.70">
    <property type="entry name" value="Aldolase class I"/>
    <property type="match status" value="1"/>
</dbReference>
<evidence type="ECO:0000256" key="8">
    <source>
        <dbReference type="ARBA" id="ARBA00023244"/>
    </source>
</evidence>
<sequence length="388" mass="43274">MATRSSEIFQRLPESTVQRVTNAVKASNFRRLTEVNEVSITPSDLIQSMHIGRLNGDSTVLIGNESERYLSHSIDSAKAEIDDLLSMGIRKVYLQLYTDADLTFNDAHAEALEHHVAVTSHLQNAYGKDLDIIVDTAGLCMGSDIRWGVRSADHEIDPQATIEFLALAAFQIAQAGASALCTVGRFNHEAEVARAAIDLHNDQIELWAFSTNSETPNAYFDVTSKDMSRPNTGQKLRVGNLDEMLLRAVQDLCEGVTMMLQKPIESRHVLTEMNRILSSEEVFIDWLSQPRIQSYITSNSPTFAGTLDTELNQRHQYLKVQGRNVGAYEVSGTYTTSRMIEKTYGTGLAWAMAHELFREVKSSAGDRFSTIVTRGARWFVSNFPESTL</sequence>
<dbReference type="EC" id="4.2.1.24" evidence="4"/>
<proteinExistence type="inferred from homology"/>